<evidence type="ECO:0000313" key="2">
    <source>
        <dbReference type="EMBL" id="MDO6424633.1"/>
    </source>
</evidence>
<keyword evidence="1" id="KW-0812">Transmembrane</keyword>
<comment type="caution">
    <text evidence="2">The sequence shown here is derived from an EMBL/GenBank/DDBJ whole genome shotgun (WGS) entry which is preliminary data.</text>
</comment>
<organism evidence="2 3">
    <name type="scientific">Saccharophagus degradans</name>
    <dbReference type="NCBI Taxonomy" id="86304"/>
    <lineage>
        <taxon>Bacteria</taxon>
        <taxon>Pseudomonadati</taxon>
        <taxon>Pseudomonadota</taxon>
        <taxon>Gammaproteobacteria</taxon>
        <taxon>Cellvibrionales</taxon>
        <taxon>Cellvibrionaceae</taxon>
        <taxon>Saccharophagus</taxon>
    </lineage>
</organism>
<dbReference type="EMBL" id="JAUOPB010000016">
    <property type="protein sequence ID" value="MDO6424633.1"/>
    <property type="molecule type" value="Genomic_DNA"/>
</dbReference>
<dbReference type="AlphaFoldDB" id="A0AAW7XDM0"/>
<dbReference type="Proteomes" id="UP001169760">
    <property type="component" value="Unassembled WGS sequence"/>
</dbReference>
<evidence type="ECO:0000256" key="1">
    <source>
        <dbReference type="SAM" id="Phobius"/>
    </source>
</evidence>
<keyword evidence="1" id="KW-1133">Transmembrane helix</keyword>
<keyword evidence="1" id="KW-0472">Membrane</keyword>
<feature type="transmembrane region" description="Helical" evidence="1">
    <location>
        <begin position="36"/>
        <end position="53"/>
    </location>
</feature>
<accession>A0AAW7XDM0</accession>
<protein>
    <submittedName>
        <fullName evidence="2">Uncharacterized protein</fullName>
    </submittedName>
</protein>
<sequence length="117" mass="13031">MAKPLATIKHFFSLSAWRAGLKAHYSVPLEIPFKQFRNGSIYFGVGCIIIFMANQQLPHGLKQELIVLAGLILAGVGFIMAMLAQIRMIISRFVRFKTGEPETKPTGTKKSKRPKAN</sequence>
<name>A0AAW7XDM0_9GAMM</name>
<reference evidence="2" key="1">
    <citation type="submission" date="2023-07" db="EMBL/GenBank/DDBJ databases">
        <title>Genome content predicts the carbon catabolic preferences of heterotrophic bacteria.</title>
        <authorList>
            <person name="Gralka M."/>
        </authorList>
    </citation>
    <scope>NUCLEOTIDE SEQUENCE</scope>
    <source>
        <strain evidence="2">I3M17_2</strain>
    </source>
</reference>
<gene>
    <name evidence="2" type="ORF">Q4521_19245</name>
</gene>
<evidence type="ECO:0000313" key="3">
    <source>
        <dbReference type="Proteomes" id="UP001169760"/>
    </source>
</evidence>
<feature type="transmembrane region" description="Helical" evidence="1">
    <location>
        <begin position="65"/>
        <end position="86"/>
    </location>
</feature>
<proteinExistence type="predicted"/>
<dbReference type="RefSeq" id="WP_252738672.1">
    <property type="nucleotide sequence ID" value="NZ_JAHKPP010000050.1"/>
</dbReference>